<sequence length="264" mass="27510">MTEPIDLWNRLRAPAAAVVAALMATVLIPGDSTSSWSEDPISVSQLLQGMVLIVGFSAIIGRQATASASAGAALSIIGTGVIVADLLVDNHGSGLNHKVEIMVTMLFIIAGSLIGHAVVCTALDAARARDIHETPPGLLRNRFRASRILEGTFLGVMAPLLITVLAYGFSQQDEAVWLILLIMLLIGATVMIAALKSPIAPVLSAAALAVLAPVPYEMSTRSIYLCATAVFALTVSLVLPGARARGPAHYRIDGDSGVQPRSQG</sequence>
<keyword evidence="1" id="KW-0472">Membrane</keyword>
<keyword evidence="1" id="KW-1133">Transmembrane helix</keyword>
<feature type="transmembrane region" description="Helical" evidence="1">
    <location>
        <begin position="175"/>
        <end position="194"/>
    </location>
</feature>
<dbReference type="Proteomes" id="UP000271272">
    <property type="component" value="Unassembled WGS sequence"/>
</dbReference>
<protein>
    <submittedName>
        <fullName evidence="2">Uncharacterized protein</fullName>
    </submittedName>
</protein>
<evidence type="ECO:0000256" key="1">
    <source>
        <dbReference type="SAM" id="Phobius"/>
    </source>
</evidence>
<proteinExistence type="predicted"/>
<name>A0A3P1V8W3_9ACTO</name>
<gene>
    <name evidence="2" type="ORF">EII10_08035</name>
</gene>
<dbReference type="RefSeq" id="WP_124933991.1">
    <property type="nucleotide sequence ID" value="NZ_JAGFOU010000001.1"/>
</dbReference>
<accession>A0A3P1V8W3</accession>
<feature type="transmembrane region" description="Helical" evidence="1">
    <location>
        <begin position="222"/>
        <end position="242"/>
    </location>
</feature>
<reference evidence="2 3" key="1">
    <citation type="submission" date="2018-11" db="EMBL/GenBank/DDBJ databases">
        <title>Genomes From Bacteria Associated with the Canine Oral Cavity: a Test Case for Automated Genome-Based Taxonomic Assignment.</title>
        <authorList>
            <person name="Coil D.A."/>
            <person name="Jospin G."/>
            <person name="Darling A.E."/>
            <person name="Wallis C."/>
            <person name="Davis I.J."/>
            <person name="Harris S."/>
            <person name="Eisen J.A."/>
            <person name="Holcombe L.J."/>
            <person name="O'Flynn C."/>
        </authorList>
    </citation>
    <scope>NUCLEOTIDE SEQUENCE [LARGE SCALE GENOMIC DNA]</scope>
    <source>
        <strain evidence="2 3">OH5050</strain>
    </source>
</reference>
<feature type="transmembrane region" description="Helical" evidence="1">
    <location>
        <begin position="42"/>
        <end position="61"/>
    </location>
</feature>
<feature type="transmembrane region" description="Helical" evidence="1">
    <location>
        <begin position="68"/>
        <end position="88"/>
    </location>
</feature>
<evidence type="ECO:0000313" key="3">
    <source>
        <dbReference type="Proteomes" id="UP000271272"/>
    </source>
</evidence>
<dbReference type="AlphaFoldDB" id="A0A3P1V8W3"/>
<feature type="transmembrane region" description="Helical" evidence="1">
    <location>
        <begin position="100"/>
        <end position="126"/>
    </location>
</feature>
<comment type="caution">
    <text evidence="2">The sequence shown here is derived from an EMBL/GenBank/DDBJ whole genome shotgun (WGS) entry which is preliminary data.</text>
</comment>
<evidence type="ECO:0000313" key="2">
    <source>
        <dbReference type="EMBL" id="RRD29033.1"/>
    </source>
</evidence>
<feature type="transmembrane region" description="Helical" evidence="1">
    <location>
        <begin position="199"/>
        <end position="216"/>
    </location>
</feature>
<keyword evidence="3" id="KW-1185">Reference proteome</keyword>
<feature type="transmembrane region" description="Helical" evidence="1">
    <location>
        <begin position="147"/>
        <end position="169"/>
    </location>
</feature>
<organism evidence="2 3">
    <name type="scientific">Actinomyces bowdenii</name>
    <dbReference type="NCBI Taxonomy" id="131109"/>
    <lineage>
        <taxon>Bacteria</taxon>
        <taxon>Bacillati</taxon>
        <taxon>Actinomycetota</taxon>
        <taxon>Actinomycetes</taxon>
        <taxon>Actinomycetales</taxon>
        <taxon>Actinomycetaceae</taxon>
        <taxon>Actinomyces</taxon>
    </lineage>
</organism>
<dbReference type="EMBL" id="RQZC01000012">
    <property type="protein sequence ID" value="RRD29033.1"/>
    <property type="molecule type" value="Genomic_DNA"/>
</dbReference>
<feature type="transmembrane region" description="Helical" evidence="1">
    <location>
        <begin position="12"/>
        <end position="30"/>
    </location>
</feature>
<keyword evidence="1" id="KW-0812">Transmembrane</keyword>